<dbReference type="InterPro" id="IPR040788">
    <property type="entry name" value="HEPN_MAE_28990"/>
</dbReference>
<protein>
    <recommendedName>
        <fullName evidence="1">MAE-28990/MAE-18760-like HEPN domain-containing protein</fullName>
    </recommendedName>
</protein>
<evidence type="ECO:0000313" key="3">
    <source>
        <dbReference type="Proteomes" id="UP000294737"/>
    </source>
</evidence>
<feature type="domain" description="MAE-28990/MAE-18760-like HEPN" evidence="1">
    <location>
        <begin position="5"/>
        <end position="217"/>
    </location>
</feature>
<evidence type="ECO:0000313" key="2">
    <source>
        <dbReference type="EMBL" id="TDN94542.1"/>
    </source>
</evidence>
<reference evidence="2 3" key="1">
    <citation type="submission" date="2019-03" db="EMBL/GenBank/DDBJ databases">
        <title>Genomic Encyclopedia of Type Strains, Phase IV (KMG-IV): sequencing the most valuable type-strain genomes for metagenomic binning, comparative biology and taxonomic classification.</title>
        <authorList>
            <person name="Goeker M."/>
        </authorList>
    </citation>
    <scope>NUCLEOTIDE SEQUENCE [LARGE SCALE GENOMIC DNA]</scope>
    <source>
        <strain evidence="2 3">DSM 18555</strain>
    </source>
</reference>
<gene>
    <name evidence="2" type="ORF">EV677_1090</name>
</gene>
<sequence>MIGVQQDFNDRVNEIKAYFDFIEKVDSGQIILANRAPRVPVFTNSEQTDLIRTFKASAFLLLYNLMESTVTNSIEAIFDEFENKAISFDACKLQVRRVVLRNLSQHNVNDISLNLNRLAHDAVTKTFLKKKIVSGNVDASKIRDVADEYGFTRPAADGDKLLTVKTKRNDLAHGGKSFGEVGRDYSVPDMIIIKDKVIIYLSAMLSSVATYLAQQHYLSGPDRP</sequence>
<name>A0A4R6GHW6_9BURK</name>
<keyword evidence="3" id="KW-1185">Reference proteome</keyword>
<dbReference type="Pfam" id="PF18737">
    <property type="entry name" value="HEPN_MAE_28990"/>
    <property type="match status" value="1"/>
</dbReference>
<dbReference type="OrthoDB" id="571721at2"/>
<dbReference type="EMBL" id="SNWF01000004">
    <property type="protein sequence ID" value="TDN94542.1"/>
    <property type="molecule type" value="Genomic_DNA"/>
</dbReference>
<comment type="caution">
    <text evidence="2">The sequence shown here is derived from an EMBL/GenBank/DDBJ whole genome shotgun (WGS) entry which is preliminary data.</text>
</comment>
<accession>A0A4R6GHW6</accession>
<dbReference type="AlphaFoldDB" id="A0A4R6GHW6"/>
<dbReference type="RefSeq" id="WP_112991248.1">
    <property type="nucleotide sequence ID" value="NZ_PTLZ01000001.1"/>
</dbReference>
<evidence type="ECO:0000259" key="1">
    <source>
        <dbReference type="Pfam" id="PF18737"/>
    </source>
</evidence>
<organism evidence="2 3">
    <name type="scientific">Herminiimonas fonticola</name>
    <dbReference type="NCBI Taxonomy" id="303380"/>
    <lineage>
        <taxon>Bacteria</taxon>
        <taxon>Pseudomonadati</taxon>
        <taxon>Pseudomonadota</taxon>
        <taxon>Betaproteobacteria</taxon>
        <taxon>Burkholderiales</taxon>
        <taxon>Oxalobacteraceae</taxon>
        <taxon>Herminiimonas</taxon>
    </lineage>
</organism>
<proteinExistence type="predicted"/>
<dbReference type="Proteomes" id="UP000294737">
    <property type="component" value="Unassembled WGS sequence"/>
</dbReference>